<dbReference type="EMBL" id="SOEZ01000052">
    <property type="protein sequence ID" value="TFB50120.1"/>
    <property type="molecule type" value="Genomic_DNA"/>
</dbReference>
<proteinExistence type="predicted"/>
<comment type="caution">
    <text evidence="1">The sequence shown here is derived from an EMBL/GenBank/DDBJ whole genome shotgun (WGS) entry which is preliminary data.</text>
</comment>
<dbReference type="RefSeq" id="WP_134490744.1">
    <property type="nucleotide sequence ID" value="NZ_SOEZ01000052.1"/>
</dbReference>
<evidence type="ECO:0000313" key="2">
    <source>
        <dbReference type="Proteomes" id="UP000297866"/>
    </source>
</evidence>
<protein>
    <submittedName>
        <fullName evidence="1">Uncharacterized protein</fullName>
    </submittedName>
</protein>
<sequence>MGLSSEQQSSLVGDLDVRLRREAELESVFSAAVPDWYGRLLSSLILATGNAHVLYLSASYTLDGSAFSLNAVLFTQNLYVRATVSGTEGTASGDESEPVVTALPRSSLTSMRLSCDHNAIDEASTLAWPGKIRLTLVFARDLAVSLPLGAARTEPGDVELHALVTTSRAFLER</sequence>
<evidence type="ECO:0000313" key="1">
    <source>
        <dbReference type="EMBL" id="TFB50120.1"/>
    </source>
</evidence>
<reference evidence="1 2" key="1">
    <citation type="submission" date="2019-03" db="EMBL/GenBank/DDBJ databases">
        <title>Genomics of glacier-inhabiting Cryobacterium strains.</title>
        <authorList>
            <person name="Liu Q."/>
            <person name="Xin Y.-H."/>
        </authorList>
    </citation>
    <scope>NUCLEOTIDE SEQUENCE [LARGE SCALE GENOMIC DNA]</scope>
    <source>
        <strain evidence="1 2">Sr47</strain>
    </source>
</reference>
<dbReference type="OrthoDB" id="4977735at2"/>
<dbReference type="AlphaFoldDB" id="A0A4R8UF67"/>
<dbReference type="Proteomes" id="UP000297866">
    <property type="component" value="Unassembled WGS sequence"/>
</dbReference>
<keyword evidence="2" id="KW-1185">Reference proteome</keyword>
<accession>A0A4R8UF67</accession>
<name>A0A4R8UF67_9MICO</name>
<organism evidence="1 2">
    <name type="scientific">Cryobacterium tagatosivorans</name>
    <dbReference type="NCBI Taxonomy" id="1259199"/>
    <lineage>
        <taxon>Bacteria</taxon>
        <taxon>Bacillati</taxon>
        <taxon>Actinomycetota</taxon>
        <taxon>Actinomycetes</taxon>
        <taxon>Micrococcales</taxon>
        <taxon>Microbacteriaceae</taxon>
        <taxon>Cryobacterium</taxon>
    </lineage>
</organism>
<gene>
    <name evidence="1" type="ORF">E3O23_10340</name>
</gene>